<dbReference type="SMART" id="SM00530">
    <property type="entry name" value="HTH_XRE"/>
    <property type="match status" value="1"/>
</dbReference>
<evidence type="ECO:0000256" key="1">
    <source>
        <dbReference type="ARBA" id="ARBA00023125"/>
    </source>
</evidence>
<dbReference type="SUPFAM" id="SSF51182">
    <property type="entry name" value="RmlC-like cupins"/>
    <property type="match status" value="1"/>
</dbReference>
<feature type="domain" description="HTH cro/C1-type" evidence="2">
    <location>
        <begin position="23"/>
        <end position="77"/>
    </location>
</feature>
<dbReference type="GO" id="GO:0003677">
    <property type="term" value="F:DNA binding"/>
    <property type="evidence" value="ECO:0007669"/>
    <property type="project" value="UniProtKB-KW"/>
</dbReference>
<dbReference type="OrthoDB" id="189170at2"/>
<dbReference type="InterPro" id="IPR010982">
    <property type="entry name" value="Lambda_DNA-bd_dom_sf"/>
</dbReference>
<gene>
    <name evidence="3" type="ordered locus">Hbal_2957</name>
</gene>
<keyword evidence="1" id="KW-0238">DNA-binding</keyword>
<name>C6XRL5_HIRBI</name>
<dbReference type="PROSITE" id="PS50943">
    <property type="entry name" value="HTH_CROC1"/>
    <property type="match status" value="1"/>
</dbReference>
<dbReference type="STRING" id="582402.Hbal_2957"/>
<evidence type="ECO:0000313" key="3">
    <source>
        <dbReference type="EMBL" id="ACT60625.1"/>
    </source>
</evidence>
<dbReference type="GO" id="GO:0005829">
    <property type="term" value="C:cytosol"/>
    <property type="evidence" value="ECO:0007669"/>
    <property type="project" value="TreeGrafter"/>
</dbReference>
<dbReference type="HOGENOM" id="CLU_085376_4_0_5"/>
<dbReference type="PANTHER" id="PTHR46797:SF10">
    <property type="entry name" value="BLR1115 PROTEIN"/>
    <property type="match status" value="1"/>
</dbReference>
<dbReference type="SUPFAM" id="SSF47413">
    <property type="entry name" value="lambda repressor-like DNA-binding domains"/>
    <property type="match status" value="1"/>
</dbReference>
<dbReference type="Gene3D" id="2.60.120.10">
    <property type="entry name" value="Jelly Rolls"/>
    <property type="match status" value="1"/>
</dbReference>
<evidence type="ECO:0000313" key="4">
    <source>
        <dbReference type="Proteomes" id="UP000002745"/>
    </source>
</evidence>
<dbReference type="KEGG" id="hba:Hbal_2957"/>
<accession>C6XRL5</accession>
<dbReference type="RefSeq" id="WP_015828775.1">
    <property type="nucleotide sequence ID" value="NC_012982.1"/>
</dbReference>
<dbReference type="InterPro" id="IPR001387">
    <property type="entry name" value="Cro/C1-type_HTH"/>
</dbReference>
<dbReference type="AlphaFoldDB" id="C6XRL5"/>
<dbReference type="CDD" id="cd00093">
    <property type="entry name" value="HTH_XRE"/>
    <property type="match status" value="1"/>
</dbReference>
<evidence type="ECO:0000259" key="2">
    <source>
        <dbReference type="PROSITE" id="PS50943"/>
    </source>
</evidence>
<dbReference type="Gene3D" id="1.10.260.40">
    <property type="entry name" value="lambda repressor-like DNA-binding domains"/>
    <property type="match status" value="1"/>
</dbReference>
<reference evidence="4" key="1">
    <citation type="journal article" date="2011" name="J. Bacteriol.">
        <title>Genome sequences of eight morphologically diverse alphaproteobacteria.</title>
        <authorList>
            <consortium name="US DOE Joint Genome Institute"/>
            <person name="Brown P.J."/>
            <person name="Kysela D.T."/>
            <person name="Buechlein A."/>
            <person name="Hemmerich C."/>
            <person name="Brun Y.V."/>
        </authorList>
    </citation>
    <scope>NUCLEOTIDE SEQUENCE [LARGE SCALE GENOMIC DNA]</scope>
    <source>
        <strain evidence="4">ATCC 49814 / DSM 5838 / IFAM 1418</strain>
    </source>
</reference>
<dbReference type="GO" id="GO:0003700">
    <property type="term" value="F:DNA-binding transcription factor activity"/>
    <property type="evidence" value="ECO:0007669"/>
    <property type="project" value="TreeGrafter"/>
</dbReference>
<dbReference type="CDD" id="cd02209">
    <property type="entry name" value="cupin_XRE_C"/>
    <property type="match status" value="1"/>
</dbReference>
<dbReference type="Pfam" id="PF01381">
    <property type="entry name" value="HTH_3"/>
    <property type="match status" value="1"/>
</dbReference>
<dbReference type="EMBL" id="CP001678">
    <property type="protein sequence ID" value="ACT60625.1"/>
    <property type="molecule type" value="Genomic_DNA"/>
</dbReference>
<dbReference type="InterPro" id="IPR011051">
    <property type="entry name" value="RmlC_Cupin_sf"/>
</dbReference>
<protein>
    <submittedName>
        <fullName evidence="3">Transcriptional regulator, XRE family</fullName>
    </submittedName>
</protein>
<proteinExistence type="predicted"/>
<dbReference type="Proteomes" id="UP000002745">
    <property type="component" value="Chromosome"/>
</dbReference>
<sequence length="194" mass="21451">MRNAATIPDNSPSFTDADLAQRLKELRAEQNWSLDQLAEISGISRGTLFRLEKGEVSPTAHVLGKLCPAYGLTMSRLMAMVETQFSALIPRGEQKIWYDADYSFKRKSVSPPSTNLSGEVIECELIAGASISYDKPPRRGLEHHLIMQAGQLQVTVDNAKYSLKTGDCLRYQLTGSSHFKANSDATAQYILVII</sequence>
<dbReference type="InterPro" id="IPR014710">
    <property type="entry name" value="RmlC-like_jellyroll"/>
</dbReference>
<dbReference type="PANTHER" id="PTHR46797">
    <property type="entry name" value="HTH-TYPE TRANSCRIPTIONAL REGULATOR"/>
    <property type="match status" value="1"/>
</dbReference>
<dbReference type="eggNOG" id="COG1917">
    <property type="taxonomic scope" value="Bacteria"/>
</dbReference>
<dbReference type="eggNOG" id="COG1476">
    <property type="taxonomic scope" value="Bacteria"/>
</dbReference>
<dbReference type="InterPro" id="IPR050807">
    <property type="entry name" value="TransReg_Diox_bact_type"/>
</dbReference>
<keyword evidence="4" id="KW-1185">Reference proteome</keyword>
<organism evidence="3 4">
    <name type="scientific">Hirschia baltica (strain ATCC 49814 / DSM 5838 / IFAM 1418)</name>
    <dbReference type="NCBI Taxonomy" id="582402"/>
    <lineage>
        <taxon>Bacteria</taxon>
        <taxon>Pseudomonadati</taxon>
        <taxon>Pseudomonadota</taxon>
        <taxon>Alphaproteobacteria</taxon>
        <taxon>Hyphomonadales</taxon>
        <taxon>Hyphomonadaceae</taxon>
        <taxon>Hirschia</taxon>
    </lineage>
</organism>